<dbReference type="AlphaFoldDB" id="A0A831S0W1"/>
<evidence type="ECO:0000259" key="4">
    <source>
        <dbReference type="Pfam" id="PF00535"/>
    </source>
</evidence>
<evidence type="ECO:0000313" key="5">
    <source>
        <dbReference type="EMBL" id="HEC07898.1"/>
    </source>
</evidence>
<dbReference type="InterPro" id="IPR050834">
    <property type="entry name" value="Glycosyltransf_2"/>
</dbReference>
<dbReference type="EMBL" id="DRLF01000474">
    <property type="protein sequence ID" value="HEC07898.1"/>
    <property type="molecule type" value="Genomic_DNA"/>
</dbReference>
<proteinExistence type="inferred from homology"/>
<dbReference type="InterPro" id="IPR001173">
    <property type="entry name" value="Glyco_trans_2-like"/>
</dbReference>
<dbReference type="PANTHER" id="PTHR43685:SF5">
    <property type="entry name" value="GLYCOSYLTRANSFERASE EPSE-RELATED"/>
    <property type="match status" value="1"/>
</dbReference>
<organism evidence="5">
    <name type="scientific">Thiolapillus brandeum</name>
    <dbReference type="NCBI Taxonomy" id="1076588"/>
    <lineage>
        <taxon>Bacteria</taxon>
        <taxon>Pseudomonadati</taxon>
        <taxon>Pseudomonadota</taxon>
        <taxon>Gammaproteobacteria</taxon>
        <taxon>Chromatiales</taxon>
        <taxon>Sedimenticolaceae</taxon>
        <taxon>Thiolapillus</taxon>
    </lineage>
</organism>
<dbReference type="InterPro" id="IPR029044">
    <property type="entry name" value="Nucleotide-diphossugar_trans"/>
</dbReference>
<dbReference type="GO" id="GO:0016757">
    <property type="term" value="F:glycosyltransferase activity"/>
    <property type="evidence" value="ECO:0007669"/>
    <property type="project" value="UniProtKB-KW"/>
</dbReference>
<evidence type="ECO:0000256" key="2">
    <source>
        <dbReference type="ARBA" id="ARBA00022676"/>
    </source>
</evidence>
<comment type="similarity">
    <text evidence="1">Belongs to the glycosyltransferase 2 family.</text>
</comment>
<dbReference type="SUPFAM" id="SSF53335">
    <property type="entry name" value="S-adenosyl-L-methionine-dependent methyltransferases"/>
    <property type="match status" value="1"/>
</dbReference>
<dbReference type="SUPFAM" id="SSF53448">
    <property type="entry name" value="Nucleotide-diphospho-sugar transferases"/>
    <property type="match status" value="1"/>
</dbReference>
<name>A0A831S0W1_9GAMM</name>
<evidence type="ECO:0000256" key="1">
    <source>
        <dbReference type="ARBA" id="ARBA00006739"/>
    </source>
</evidence>
<sequence>MPDFVSILLPFHNALNTLPDCLDSIQAQDHVHWELVAVNDHCNDGSASWLHQRALRDSRIRVLDNPGSGLVAALNHGLSACSHELVLRMDADDLMRPQRLSRQLAHFERTPDLALSATQVRLFPEETIQAGYHEYLRWQNACCSGEAIGNQIYVESPFAHPSVCFRKSLVEGLGAYREGPFPEDYDLWLRLFHSGCRLEKLPEVLLDWRESPHRVSRTDPRCSREAFDRLKARYLVRDRRFLAHREDFVIWGAGRKTRKRCQHLLDLGFRPKAWVDIDPGKIGNTLQNIPVIDWRELANDRNTFVLIYVGNHGAREEITAALLDLGFAWGTGFLPMT</sequence>
<dbReference type="Gene3D" id="3.90.550.10">
    <property type="entry name" value="Spore Coat Polysaccharide Biosynthesis Protein SpsA, Chain A"/>
    <property type="match status" value="1"/>
</dbReference>
<dbReference type="PANTHER" id="PTHR43685">
    <property type="entry name" value="GLYCOSYLTRANSFERASE"/>
    <property type="match status" value="1"/>
</dbReference>
<keyword evidence="3" id="KW-0808">Transferase</keyword>
<accession>A0A831S0W1</accession>
<keyword evidence="2" id="KW-0328">Glycosyltransferase</keyword>
<reference evidence="5" key="1">
    <citation type="journal article" date="2020" name="mSystems">
        <title>Genome- and Community-Level Interaction Insights into Carbon Utilization and Element Cycling Functions of Hydrothermarchaeota in Hydrothermal Sediment.</title>
        <authorList>
            <person name="Zhou Z."/>
            <person name="Liu Y."/>
            <person name="Xu W."/>
            <person name="Pan J."/>
            <person name="Luo Z.H."/>
            <person name="Li M."/>
        </authorList>
    </citation>
    <scope>NUCLEOTIDE SEQUENCE [LARGE SCALE GENOMIC DNA]</scope>
    <source>
        <strain evidence="5">HyVt-458</strain>
    </source>
</reference>
<protein>
    <submittedName>
        <fullName evidence="5">Glycosyltransferase</fullName>
    </submittedName>
</protein>
<dbReference type="InterPro" id="IPR029063">
    <property type="entry name" value="SAM-dependent_MTases_sf"/>
</dbReference>
<gene>
    <name evidence="5" type="ORF">ENJ12_13665</name>
</gene>
<comment type="caution">
    <text evidence="5">The sequence shown here is derived from an EMBL/GenBank/DDBJ whole genome shotgun (WGS) entry which is preliminary data.</text>
</comment>
<dbReference type="Pfam" id="PF00535">
    <property type="entry name" value="Glycos_transf_2"/>
    <property type="match status" value="1"/>
</dbReference>
<evidence type="ECO:0000256" key="3">
    <source>
        <dbReference type="ARBA" id="ARBA00022679"/>
    </source>
</evidence>
<dbReference type="Proteomes" id="UP000886339">
    <property type="component" value="Unassembled WGS sequence"/>
</dbReference>
<feature type="domain" description="Glycosyltransferase 2-like" evidence="4">
    <location>
        <begin position="6"/>
        <end position="131"/>
    </location>
</feature>